<evidence type="ECO:0000259" key="8">
    <source>
        <dbReference type="PROSITE" id="PS50071"/>
    </source>
</evidence>
<dbReference type="CDD" id="cd00086">
    <property type="entry name" value="homeodomain"/>
    <property type="match status" value="1"/>
</dbReference>
<dbReference type="PRINTS" id="PR00024">
    <property type="entry name" value="HOMEOBOX"/>
</dbReference>
<reference evidence="9 10" key="1">
    <citation type="submission" date="2023-11" db="EMBL/GenBank/DDBJ databases">
        <authorList>
            <person name="Okamura Y."/>
        </authorList>
    </citation>
    <scope>NUCLEOTIDE SEQUENCE [LARGE SCALE GENOMIC DNA]</scope>
</reference>
<gene>
    <name evidence="9" type="ORF">LNINA_LOCUS7661</name>
</gene>
<keyword evidence="4 5" id="KW-0539">Nucleus</keyword>
<feature type="compositionally biased region" description="Low complexity" evidence="7">
    <location>
        <begin position="149"/>
        <end position="158"/>
    </location>
</feature>
<feature type="region of interest" description="Disordered" evidence="7">
    <location>
        <begin position="328"/>
        <end position="371"/>
    </location>
</feature>
<dbReference type="PRINTS" id="PR00031">
    <property type="entry name" value="HTHREPRESSR"/>
</dbReference>
<dbReference type="GO" id="GO:0003677">
    <property type="term" value="F:DNA binding"/>
    <property type="evidence" value="ECO:0007669"/>
    <property type="project" value="UniProtKB-UniRule"/>
</dbReference>
<dbReference type="Pfam" id="PF00046">
    <property type="entry name" value="Homeodomain"/>
    <property type="match status" value="1"/>
</dbReference>
<evidence type="ECO:0000256" key="2">
    <source>
        <dbReference type="ARBA" id="ARBA00023125"/>
    </source>
</evidence>
<accession>A0AAV1JH42</accession>
<keyword evidence="3 5" id="KW-0371">Homeobox</keyword>
<dbReference type="InterPro" id="IPR009057">
    <property type="entry name" value="Homeodomain-like_sf"/>
</dbReference>
<feature type="compositionally biased region" description="Basic and acidic residues" evidence="7">
    <location>
        <begin position="120"/>
        <end position="142"/>
    </location>
</feature>
<evidence type="ECO:0000313" key="9">
    <source>
        <dbReference type="EMBL" id="CAK1548247.1"/>
    </source>
</evidence>
<dbReference type="InterPro" id="IPR020479">
    <property type="entry name" value="HD_metazoa"/>
</dbReference>
<dbReference type="EMBL" id="CAVLEF010000010">
    <property type="protein sequence ID" value="CAK1548247.1"/>
    <property type="molecule type" value="Genomic_DNA"/>
</dbReference>
<keyword evidence="2 5" id="KW-0238">DNA-binding</keyword>
<dbReference type="InterPro" id="IPR001356">
    <property type="entry name" value="HD"/>
</dbReference>
<dbReference type="InterPro" id="IPR017970">
    <property type="entry name" value="Homeobox_CS"/>
</dbReference>
<dbReference type="PROSITE" id="PS50071">
    <property type="entry name" value="HOMEOBOX_2"/>
    <property type="match status" value="1"/>
</dbReference>
<dbReference type="GO" id="GO:0000981">
    <property type="term" value="F:DNA-binding transcription factor activity, RNA polymerase II-specific"/>
    <property type="evidence" value="ECO:0007669"/>
    <property type="project" value="InterPro"/>
</dbReference>
<evidence type="ECO:0000256" key="6">
    <source>
        <dbReference type="RuleBase" id="RU000682"/>
    </source>
</evidence>
<dbReference type="PANTHER" id="PTHR24333:SF5">
    <property type="entry name" value="VENT HOMEOBOX"/>
    <property type="match status" value="1"/>
</dbReference>
<dbReference type="AlphaFoldDB" id="A0AAV1JH42"/>
<evidence type="ECO:0000313" key="10">
    <source>
        <dbReference type="Proteomes" id="UP001497472"/>
    </source>
</evidence>
<evidence type="ECO:0000256" key="4">
    <source>
        <dbReference type="ARBA" id="ARBA00023242"/>
    </source>
</evidence>
<protein>
    <recommendedName>
        <fullName evidence="8">Homeobox domain-containing protein</fullName>
    </recommendedName>
</protein>
<dbReference type="Gene3D" id="1.10.10.60">
    <property type="entry name" value="Homeodomain-like"/>
    <property type="match status" value="1"/>
</dbReference>
<comment type="subcellular location">
    <subcellularLocation>
        <location evidence="1 5 6">Nucleus</location>
    </subcellularLocation>
</comment>
<comment type="caution">
    <text evidence="9">The sequence shown here is derived from an EMBL/GenBank/DDBJ whole genome shotgun (WGS) entry which is preliminary data.</text>
</comment>
<dbReference type="SMART" id="SM00389">
    <property type="entry name" value="HOX"/>
    <property type="match status" value="1"/>
</dbReference>
<evidence type="ECO:0000256" key="3">
    <source>
        <dbReference type="ARBA" id="ARBA00023155"/>
    </source>
</evidence>
<sequence>MAATRPAAETARPRPLAGAASCPLCPTRSVARHTLRQSHAQSEATPDFTCVNIQIWNTGDVAAVKLGGAGGWWSALDAVEACGAGGAGPAGGAVAMTVQRDERAPRTRFMITDILDAAPRDLSAHRDSDSDRSATDSPGVKDDSDDVSSKSCGGDSSGLAKKQRKARTAFTDHQLQTLEKSFERQKYLSVQDRMELAAKLGLTDTQVKTWYQNRRTKWKRQTAVGLELLAEAGNYAAFQRLYGGYWAGVPAYPAQPAPAAADLYYRQAAATAAAAASASANTLQKPLPYRLYPGAPLGGVPPLGLGLPGPSAHLSSLGAPGLGALGYYAQARRTPSPDVDPGSPLPPPRSPREPSLERRSDDDEDDETIHV</sequence>
<organism evidence="9 10">
    <name type="scientific">Leptosia nina</name>
    <dbReference type="NCBI Taxonomy" id="320188"/>
    <lineage>
        <taxon>Eukaryota</taxon>
        <taxon>Metazoa</taxon>
        <taxon>Ecdysozoa</taxon>
        <taxon>Arthropoda</taxon>
        <taxon>Hexapoda</taxon>
        <taxon>Insecta</taxon>
        <taxon>Pterygota</taxon>
        <taxon>Neoptera</taxon>
        <taxon>Endopterygota</taxon>
        <taxon>Lepidoptera</taxon>
        <taxon>Glossata</taxon>
        <taxon>Ditrysia</taxon>
        <taxon>Papilionoidea</taxon>
        <taxon>Pieridae</taxon>
        <taxon>Pierinae</taxon>
        <taxon>Leptosia</taxon>
    </lineage>
</organism>
<dbReference type="SUPFAM" id="SSF46689">
    <property type="entry name" value="Homeodomain-like"/>
    <property type="match status" value="1"/>
</dbReference>
<feature type="compositionally biased region" description="Basic and acidic residues" evidence="7">
    <location>
        <begin position="350"/>
        <end position="361"/>
    </location>
</feature>
<evidence type="ECO:0000256" key="1">
    <source>
        <dbReference type="ARBA" id="ARBA00004123"/>
    </source>
</evidence>
<dbReference type="InterPro" id="IPR050848">
    <property type="entry name" value="Homeobox_TF"/>
</dbReference>
<evidence type="ECO:0000256" key="5">
    <source>
        <dbReference type="PROSITE-ProRule" id="PRU00108"/>
    </source>
</evidence>
<feature type="DNA-binding region" description="Homeobox" evidence="5">
    <location>
        <begin position="163"/>
        <end position="222"/>
    </location>
</feature>
<dbReference type="Proteomes" id="UP001497472">
    <property type="component" value="Unassembled WGS sequence"/>
</dbReference>
<dbReference type="GO" id="GO:0005634">
    <property type="term" value="C:nucleus"/>
    <property type="evidence" value="ECO:0007669"/>
    <property type="project" value="UniProtKB-SubCell"/>
</dbReference>
<feature type="region of interest" description="Disordered" evidence="7">
    <location>
        <begin position="120"/>
        <end position="166"/>
    </location>
</feature>
<feature type="compositionally biased region" description="Acidic residues" evidence="7">
    <location>
        <begin position="362"/>
        <end position="371"/>
    </location>
</feature>
<dbReference type="InterPro" id="IPR000047">
    <property type="entry name" value="HTH_motif"/>
</dbReference>
<proteinExistence type="predicted"/>
<keyword evidence="10" id="KW-1185">Reference proteome</keyword>
<feature type="domain" description="Homeobox" evidence="8">
    <location>
        <begin position="161"/>
        <end position="221"/>
    </location>
</feature>
<dbReference type="PROSITE" id="PS00027">
    <property type="entry name" value="HOMEOBOX_1"/>
    <property type="match status" value="1"/>
</dbReference>
<name>A0AAV1JH42_9NEOP</name>
<evidence type="ECO:0000256" key="7">
    <source>
        <dbReference type="SAM" id="MobiDB-lite"/>
    </source>
</evidence>
<dbReference type="PANTHER" id="PTHR24333">
    <property type="entry name" value="HOMEO BOX HB9 LIKE A-RELATED"/>
    <property type="match status" value="1"/>
</dbReference>